<keyword evidence="4 6" id="KW-0238">DNA-binding</keyword>
<dbReference type="RefSeq" id="WP_117003091.1">
    <property type="nucleotide sequence ID" value="NZ_BMJS01000021.1"/>
</dbReference>
<evidence type="ECO:0000256" key="6">
    <source>
        <dbReference type="PROSITE-ProRule" id="PRU01091"/>
    </source>
</evidence>
<dbReference type="Gene3D" id="3.40.50.2300">
    <property type="match status" value="1"/>
</dbReference>
<dbReference type="InterPro" id="IPR001867">
    <property type="entry name" value="OmpR/PhoB-type_DNA-bd"/>
</dbReference>
<dbReference type="CDD" id="cd00383">
    <property type="entry name" value="trans_reg_C"/>
    <property type="match status" value="1"/>
</dbReference>
<dbReference type="GO" id="GO:0005829">
    <property type="term" value="C:cytosol"/>
    <property type="evidence" value="ECO:0007669"/>
    <property type="project" value="TreeGrafter"/>
</dbReference>
<reference evidence="8" key="2">
    <citation type="submission" date="2020-09" db="EMBL/GenBank/DDBJ databases">
        <authorList>
            <person name="Sun Q."/>
            <person name="Zhou Y."/>
        </authorList>
    </citation>
    <scope>NUCLEOTIDE SEQUENCE</scope>
    <source>
        <strain evidence="8">CGMCC 1.15758</strain>
    </source>
</reference>
<evidence type="ECO:0000256" key="1">
    <source>
        <dbReference type="ARBA" id="ARBA00022553"/>
    </source>
</evidence>
<accession>A0A8J2Z570</accession>
<dbReference type="OrthoDB" id="9790442at2"/>
<keyword evidence="3" id="KW-0805">Transcription regulation</keyword>
<dbReference type="InterPro" id="IPR036388">
    <property type="entry name" value="WH-like_DNA-bd_sf"/>
</dbReference>
<dbReference type="Proteomes" id="UP000636949">
    <property type="component" value="Unassembled WGS sequence"/>
</dbReference>
<dbReference type="SUPFAM" id="SSF52172">
    <property type="entry name" value="CheY-like"/>
    <property type="match status" value="1"/>
</dbReference>
<dbReference type="EMBL" id="BMJS01000021">
    <property type="protein sequence ID" value="GGG01121.1"/>
    <property type="molecule type" value="Genomic_DNA"/>
</dbReference>
<dbReference type="PANTHER" id="PTHR48111">
    <property type="entry name" value="REGULATOR OF RPOS"/>
    <property type="match status" value="1"/>
</dbReference>
<dbReference type="SMART" id="SM00862">
    <property type="entry name" value="Trans_reg_C"/>
    <property type="match status" value="1"/>
</dbReference>
<evidence type="ECO:0000256" key="2">
    <source>
        <dbReference type="ARBA" id="ARBA00023012"/>
    </source>
</evidence>
<evidence type="ECO:0000256" key="5">
    <source>
        <dbReference type="ARBA" id="ARBA00023163"/>
    </source>
</evidence>
<evidence type="ECO:0000259" key="7">
    <source>
        <dbReference type="PROSITE" id="PS51755"/>
    </source>
</evidence>
<evidence type="ECO:0000256" key="4">
    <source>
        <dbReference type="ARBA" id="ARBA00023125"/>
    </source>
</evidence>
<evidence type="ECO:0000256" key="3">
    <source>
        <dbReference type="ARBA" id="ARBA00023015"/>
    </source>
</evidence>
<organism evidence="8 9">
    <name type="scientific">Cysteiniphilum litorale</name>
    <dbReference type="NCBI Taxonomy" id="2056700"/>
    <lineage>
        <taxon>Bacteria</taxon>
        <taxon>Pseudomonadati</taxon>
        <taxon>Pseudomonadota</taxon>
        <taxon>Gammaproteobacteria</taxon>
        <taxon>Thiotrichales</taxon>
        <taxon>Fastidiosibacteraceae</taxon>
        <taxon>Cysteiniphilum</taxon>
    </lineage>
</organism>
<keyword evidence="1" id="KW-0597">Phosphoprotein</keyword>
<dbReference type="PROSITE" id="PS51755">
    <property type="entry name" value="OMPR_PHOB"/>
    <property type="match status" value="1"/>
</dbReference>
<dbReference type="InterPro" id="IPR011006">
    <property type="entry name" value="CheY-like_superfamily"/>
</dbReference>
<feature type="domain" description="OmpR/PhoB-type" evidence="7">
    <location>
        <begin position="129"/>
        <end position="229"/>
    </location>
</feature>
<dbReference type="AlphaFoldDB" id="A0A8J2Z570"/>
<evidence type="ECO:0000313" key="8">
    <source>
        <dbReference type="EMBL" id="GGG01121.1"/>
    </source>
</evidence>
<keyword evidence="2" id="KW-0902">Two-component regulatory system</keyword>
<dbReference type="Gene3D" id="1.10.10.10">
    <property type="entry name" value="Winged helix-like DNA-binding domain superfamily/Winged helix DNA-binding domain"/>
    <property type="match status" value="1"/>
</dbReference>
<dbReference type="InterPro" id="IPR039420">
    <property type="entry name" value="WalR-like"/>
</dbReference>
<dbReference type="PANTHER" id="PTHR48111:SF22">
    <property type="entry name" value="REGULATOR OF RPOS"/>
    <property type="match status" value="1"/>
</dbReference>
<protein>
    <submittedName>
        <fullName evidence="8">DNA-binding response regulator</fullName>
    </submittedName>
</protein>
<dbReference type="GO" id="GO:0000976">
    <property type="term" value="F:transcription cis-regulatory region binding"/>
    <property type="evidence" value="ECO:0007669"/>
    <property type="project" value="TreeGrafter"/>
</dbReference>
<sequence length="232" mass="27027">MLKNNILLFGIHKTQMQQLILYLPNYRFLICQHALQLQKQIKTQKISLLVMSAFDGHQTNIAICDRLCKQYNKLPVIVVGGVEDTELEMSFYCAGAVDYMCGDRNIKILSRKIESTLRVLKADEQCNQSEDIIIGDYRFNADRKILVDHKGTQYKLTQSESFALDLLAQRQNQVVSRDELYWWVYDRPYDGMDRTIDVLMSKLRKKLHTQKTNEPLIKTVNRGGYMLNVPRC</sequence>
<evidence type="ECO:0000313" key="9">
    <source>
        <dbReference type="Proteomes" id="UP000636949"/>
    </source>
</evidence>
<dbReference type="GO" id="GO:0032993">
    <property type="term" value="C:protein-DNA complex"/>
    <property type="evidence" value="ECO:0007669"/>
    <property type="project" value="TreeGrafter"/>
</dbReference>
<keyword evidence="9" id="KW-1185">Reference proteome</keyword>
<gene>
    <name evidence="8" type="ORF">GCM10010995_18180</name>
</gene>
<name>A0A8J2Z570_9GAMM</name>
<reference evidence="8" key="1">
    <citation type="journal article" date="2014" name="Int. J. Syst. Evol. Microbiol.">
        <title>Complete genome sequence of Corynebacterium casei LMG S-19264T (=DSM 44701T), isolated from a smear-ripened cheese.</title>
        <authorList>
            <consortium name="US DOE Joint Genome Institute (JGI-PGF)"/>
            <person name="Walter F."/>
            <person name="Albersmeier A."/>
            <person name="Kalinowski J."/>
            <person name="Ruckert C."/>
        </authorList>
    </citation>
    <scope>NUCLEOTIDE SEQUENCE</scope>
    <source>
        <strain evidence="8">CGMCC 1.15758</strain>
    </source>
</reference>
<proteinExistence type="predicted"/>
<feature type="DNA-binding region" description="OmpR/PhoB-type" evidence="6">
    <location>
        <begin position="129"/>
        <end position="229"/>
    </location>
</feature>
<keyword evidence="5" id="KW-0804">Transcription</keyword>
<comment type="caution">
    <text evidence="8">The sequence shown here is derived from an EMBL/GenBank/DDBJ whole genome shotgun (WGS) entry which is preliminary data.</text>
</comment>
<dbReference type="GO" id="GO:0000156">
    <property type="term" value="F:phosphorelay response regulator activity"/>
    <property type="evidence" value="ECO:0007669"/>
    <property type="project" value="TreeGrafter"/>
</dbReference>
<dbReference type="SUPFAM" id="SSF46894">
    <property type="entry name" value="C-terminal effector domain of the bipartite response regulators"/>
    <property type="match status" value="1"/>
</dbReference>
<dbReference type="GO" id="GO:0006355">
    <property type="term" value="P:regulation of DNA-templated transcription"/>
    <property type="evidence" value="ECO:0007669"/>
    <property type="project" value="InterPro"/>
</dbReference>
<dbReference type="Pfam" id="PF00486">
    <property type="entry name" value="Trans_reg_C"/>
    <property type="match status" value="1"/>
</dbReference>
<dbReference type="InterPro" id="IPR016032">
    <property type="entry name" value="Sig_transdc_resp-reg_C-effctor"/>
</dbReference>